<proteinExistence type="predicted"/>
<reference evidence="1 2" key="1">
    <citation type="submission" date="2018-03" db="EMBL/GenBank/DDBJ databases">
        <title>Rhodobacter blasticus.</title>
        <authorList>
            <person name="Meyer T.E."/>
            <person name="Miller S."/>
            <person name="Lodha T."/>
            <person name="Gandham S."/>
            <person name="Chintalapati S."/>
            <person name="Chintalapati V.R."/>
        </authorList>
    </citation>
    <scope>NUCLEOTIDE SEQUENCE [LARGE SCALE GENOMIC DNA]</scope>
    <source>
        <strain evidence="1 2">DSM 2131</strain>
    </source>
</reference>
<protein>
    <submittedName>
        <fullName evidence="1">Uncharacterized protein</fullName>
    </submittedName>
</protein>
<name>A0A2T4J6I5_FUSBL</name>
<evidence type="ECO:0000313" key="1">
    <source>
        <dbReference type="EMBL" id="PTE13500.1"/>
    </source>
</evidence>
<accession>A0A2T4J6I5</accession>
<keyword evidence="2" id="KW-1185">Reference proteome</keyword>
<evidence type="ECO:0000313" key="2">
    <source>
        <dbReference type="Proteomes" id="UP000241362"/>
    </source>
</evidence>
<dbReference type="EMBL" id="PZKE01000013">
    <property type="protein sequence ID" value="PTE13500.1"/>
    <property type="molecule type" value="Genomic_DNA"/>
</dbReference>
<sequence length="219" mass="24191">MLTRHGLSDRADMGLAARYVKRLRQVCVAYARRMTGGARPVHRFSAAPRADCLPGGGPMTKAEDRARAHYHRMAEGLRRLEMALHGPARGTGAVPEAWHGIAQSAGPGRKTRVTLWVEVEVLEFFRAMGAGHTARMAEVLATFRHARLAGVVKGPEDVAYDRPLLSPEAEAAAAAREAQARALMARLDRTRPAPTVMDDDEEAARLERLVAEMERRRRR</sequence>
<dbReference type="InterPro" id="IPR025528">
    <property type="entry name" value="BrnA_antitoxin"/>
</dbReference>
<gene>
    <name evidence="1" type="ORF">C5F44_13155</name>
</gene>
<comment type="caution">
    <text evidence="1">The sequence shown here is derived from an EMBL/GenBank/DDBJ whole genome shotgun (WGS) entry which is preliminary data.</text>
</comment>
<dbReference type="Pfam" id="PF14384">
    <property type="entry name" value="BrnA_antitoxin"/>
    <property type="match status" value="1"/>
</dbReference>
<dbReference type="Proteomes" id="UP000241362">
    <property type="component" value="Unassembled WGS sequence"/>
</dbReference>
<dbReference type="AlphaFoldDB" id="A0A2T4J6I5"/>
<organism evidence="1 2">
    <name type="scientific">Fuscovulum blasticum DSM 2131</name>
    <dbReference type="NCBI Taxonomy" id="1188250"/>
    <lineage>
        <taxon>Bacteria</taxon>
        <taxon>Pseudomonadati</taxon>
        <taxon>Pseudomonadota</taxon>
        <taxon>Alphaproteobacteria</taxon>
        <taxon>Rhodobacterales</taxon>
        <taxon>Paracoccaceae</taxon>
        <taxon>Pseudogemmobacter</taxon>
    </lineage>
</organism>